<feature type="transmembrane region" description="Helical" evidence="1">
    <location>
        <begin position="293"/>
        <end position="314"/>
    </location>
</feature>
<dbReference type="EMBL" id="ANAH02000066">
    <property type="protein sequence ID" value="EPX56711.1"/>
    <property type="molecule type" value="Genomic_DNA"/>
</dbReference>
<dbReference type="eggNOG" id="COG0501">
    <property type="taxonomic scope" value="Bacteria"/>
</dbReference>
<keyword evidence="4" id="KW-1185">Reference proteome</keyword>
<gene>
    <name evidence="3" type="ORF">D187_008053</name>
</gene>
<reference evidence="3" key="1">
    <citation type="submission" date="2013-05" db="EMBL/GenBank/DDBJ databases">
        <title>Genome assembly of Cystobacter fuscus DSM 2262.</title>
        <authorList>
            <person name="Sharma G."/>
            <person name="Khatri I."/>
            <person name="Kaur C."/>
            <person name="Mayilraj S."/>
            <person name="Subramanian S."/>
        </authorList>
    </citation>
    <scope>NUCLEOTIDE SEQUENCE [LARGE SCALE GENOMIC DNA]</scope>
    <source>
        <strain evidence="3">DSM 2262</strain>
    </source>
</reference>
<evidence type="ECO:0000313" key="4">
    <source>
        <dbReference type="Proteomes" id="UP000011682"/>
    </source>
</evidence>
<dbReference type="PANTHER" id="PTHR34978:SF3">
    <property type="entry name" value="SLR0241 PROTEIN"/>
    <property type="match status" value="1"/>
</dbReference>
<evidence type="ECO:0000256" key="1">
    <source>
        <dbReference type="SAM" id="Phobius"/>
    </source>
</evidence>
<dbReference type="InterPro" id="IPR052173">
    <property type="entry name" value="Beta-lactam_resp_regulator"/>
</dbReference>
<dbReference type="InterPro" id="IPR008756">
    <property type="entry name" value="Peptidase_M56"/>
</dbReference>
<dbReference type="AlphaFoldDB" id="S9P0T3"/>
<evidence type="ECO:0000259" key="2">
    <source>
        <dbReference type="Pfam" id="PF05569"/>
    </source>
</evidence>
<comment type="caution">
    <text evidence="3">The sequence shown here is derived from an EMBL/GenBank/DDBJ whole genome shotgun (WGS) entry which is preliminary data.</text>
</comment>
<keyword evidence="1" id="KW-1133">Transmembrane helix</keyword>
<keyword evidence="1" id="KW-0472">Membrane</keyword>
<feature type="transmembrane region" description="Helical" evidence="1">
    <location>
        <begin position="37"/>
        <end position="58"/>
    </location>
</feature>
<name>S9P0T3_CYSF2</name>
<accession>S9P0T3</accession>
<organism evidence="3 4">
    <name type="scientific">Cystobacter fuscus (strain ATCC 25194 / DSM 2262 / NBRC 100088 / M29)</name>
    <dbReference type="NCBI Taxonomy" id="1242864"/>
    <lineage>
        <taxon>Bacteria</taxon>
        <taxon>Pseudomonadati</taxon>
        <taxon>Myxococcota</taxon>
        <taxon>Myxococcia</taxon>
        <taxon>Myxococcales</taxon>
        <taxon>Cystobacterineae</taxon>
        <taxon>Archangiaceae</taxon>
        <taxon>Cystobacter</taxon>
    </lineage>
</organism>
<dbReference type="Gene3D" id="3.30.2010.10">
    <property type="entry name" value="Metalloproteases ('zincins'), catalytic domain"/>
    <property type="match status" value="1"/>
</dbReference>
<sequence>MQFFLLAAVAFLALGSLLSAVGARAFAARLSRWEPRARHRALVLLAVLPVLTALALMLSASLPSLLSLVVPGLDHCATHDDGHAHLCFVHLPGSGIHLAWVLGLVFLVSYASLRAALGASDVVRAVRVLGALTRTGEPRRDLGVIVLETSRPVCLTAGLLRPRVLLSRGLLDSLGEEERAVVLAHERAHVRRRDALVASLVRALAVVHLPRVARWLVRELEIAAEQACDEDAASAVGDRVAVASAILSVERATRHAVAERLAPVAVAFGQCAVARRVESLLAEPVPTRSLRGVALCLLAALMGVLGTSAGLHHLTESLLSVVAH</sequence>
<keyword evidence="1" id="KW-0812">Transmembrane</keyword>
<protein>
    <submittedName>
        <fullName evidence="3">Peptidase M56, BlaR1</fullName>
    </submittedName>
</protein>
<proteinExistence type="predicted"/>
<dbReference type="CDD" id="cd07326">
    <property type="entry name" value="M56_BlaR1_MecR1_like"/>
    <property type="match status" value="1"/>
</dbReference>
<dbReference type="PANTHER" id="PTHR34978">
    <property type="entry name" value="POSSIBLE SENSOR-TRANSDUCER PROTEIN BLAR"/>
    <property type="match status" value="1"/>
</dbReference>
<feature type="domain" description="Peptidase M56" evidence="2">
    <location>
        <begin position="96"/>
        <end position="278"/>
    </location>
</feature>
<dbReference type="Pfam" id="PF05569">
    <property type="entry name" value="Peptidase_M56"/>
    <property type="match status" value="1"/>
</dbReference>
<evidence type="ECO:0000313" key="3">
    <source>
        <dbReference type="EMBL" id="EPX56711.1"/>
    </source>
</evidence>
<dbReference type="Proteomes" id="UP000011682">
    <property type="component" value="Unassembled WGS sequence"/>
</dbReference>